<dbReference type="OrthoDB" id="9795531at2"/>
<proteinExistence type="predicted"/>
<dbReference type="CDD" id="cd02976">
    <property type="entry name" value="NrdH"/>
    <property type="match status" value="1"/>
</dbReference>
<dbReference type="EMBL" id="MPDK01000002">
    <property type="protein sequence ID" value="PWI58716.1"/>
    <property type="molecule type" value="Genomic_DNA"/>
</dbReference>
<keyword evidence="3" id="KW-1185">Reference proteome</keyword>
<protein>
    <recommendedName>
        <fullName evidence="1">Glutaredoxin domain-containing protein</fullName>
    </recommendedName>
</protein>
<dbReference type="PROSITE" id="PS51354">
    <property type="entry name" value="GLUTAREDOXIN_2"/>
    <property type="match status" value="1"/>
</dbReference>
<dbReference type="SUPFAM" id="SSF52833">
    <property type="entry name" value="Thioredoxin-like"/>
    <property type="match status" value="1"/>
</dbReference>
<dbReference type="AlphaFoldDB" id="A0A2U3DBQ9"/>
<organism evidence="2 3">
    <name type="scientific">Sulfoacidibacillus thermotolerans</name>
    <name type="common">Acidibacillus sulfuroxidans</name>
    <dbReference type="NCBI Taxonomy" id="1765684"/>
    <lineage>
        <taxon>Bacteria</taxon>
        <taxon>Bacillati</taxon>
        <taxon>Bacillota</taxon>
        <taxon>Bacilli</taxon>
        <taxon>Bacillales</taxon>
        <taxon>Alicyclobacillaceae</taxon>
        <taxon>Sulfoacidibacillus</taxon>
    </lineage>
</organism>
<comment type="caution">
    <text evidence="2">The sequence shown here is derived from an EMBL/GenBank/DDBJ whole genome shotgun (WGS) entry which is preliminary data.</text>
</comment>
<sequence>MVKEYLSHHHLPFKEVNVFRDPGSIDEMLHYTGSFTAPLLRIGREFVQGYHPAAIERLLAQTGWLDS</sequence>
<dbReference type="InterPro" id="IPR002109">
    <property type="entry name" value="Glutaredoxin"/>
</dbReference>
<dbReference type="RefSeq" id="WP_109429307.1">
    <property type="nucleotide sequence ID" value="NZ_MPDK01000002.1"/>
</dbReference>
<dbReference type="Gene3D" id="3.40.30.10">
    <property type="entry name" value="Glutaredoxin"/>
    <property type="match status" value="1"/>
</dbReference>
<reference evidence="2 3" key="1">
    <citation type="submission" date="2016-11" db="EMBL/GenBank/DDBJ databases">
        <title>Comparative genomics of Acidibacillus ferroxidans species.</title>
        <authorList>
            <person name="Oliveira G."/>
            <person name="Nunes G."/>
            <person name="Oliveira R."/>
            <person name="Araujo F."/>
            <person name="Salim A."/>
            <person name="Scholte L."/>
            <person name="Morais D."/>
            <person name="Nancucheo I."/>
            <person name="Johnson D.B."/>
            <person name="Grail B."/>
            <person name="Bittencourt J."/>
            <person name="Valadares R."/>
        </authorList>
    </citation>
    <scope>NUCLEOTIDE SEQUENCE [LARGE SCALE GENOMIC DNA]</scope>
    <source>
        <strain evidence="2 3">Y002</strain>
    </source>
</reference>
<gene>
    <name evidence="2" type="ORF">BM613_01050</name>
</gene>
<evidence type="ECO:0000259" key="1">
    <source>
        <dbReference type="Pfam" id="PF00462"/>
    </source>
</evidence>
<dbReference type="Proteomes" id="UP000245380">
    <property type="component" value="Unassembled WGS sequence"/>
</dbReference>
<evidence type="ECO:0000313" key="2">
    <source>
        <dbReference type="EMBL" id="PWI58716.1"/>
    </source>
</evidence>
<name>A0A2U3DBQ9_SULT2</name>
<evidence type="ECO:0000313" key="3">
    <source>
        <dbReference type="Proteomes" id="UP000245380"/>
    </source>
</evidence>
<dbReference type="InterPro" id="IPR036249">
    <property type="entry name" value="Thioredoxin-like_sf"/>
</dbReference>
<accession>A0A2U3DBQ9</accession>
<feature type="domain" description="Glutaredoxin" evidence="1">
    <location>
        <begin position="1"/>
        <end position="47"/>
    </location>
</feature>
<dbReference type="Pfam" id="PF00462">
    <property type="entry name" value="Glutaredoxin"/>
    <property type="match status" value="1"/>
</dbReference>